<gene>
    <name evidence="1" type="ORF">SAMN05428998_11813</name>
</gene>
<keyword evidence="1" id="KW-0456">Lyase</keyword>
<accession>A0A1Y6C899</accession>
<dbReference type="GO" id="GO:0016841">
    <property type="term" value="F:ammonia-lyase activity"/>
    <property type="evidence" value="ECO:0007669"/>
    <property type="project" value="UniProtKB-ARBA"/>
</dbReference>
<proteinExistence type="predicted"/>
<keyword evidence="2" id="KW-1185">Reference proteome</keyword>
<organism evidence="1 2">
    <name type="scientific">Tistlia consotensis USBA 355</name>
    <dbReference type="NCBI Taxonomy" id="560819"/>
    <lineage>
        <taxon>Bacteria</taxon>
        <taxon>Pseudomonadati</taxon>
        <taxon>Pseudomonadota</taxon>
        <taxon>Alphaproteobacteria</taxon>
        <taxon>Rhodospirillales</taxon>
        <taxon>Rhodovibrionaceae</taxon>
        <taxon>Tistlia</taxon>
    </lineage>
</organism>
<dbReference type="RefSeq" id="WP_085124379.1">
    <property type="nucleotide sequence ID" value="NZ_FWZX01000018.1"/>
</dbReference>
<dbReference type="PANTHER" id="PTHR10362">
    <property type="entry name" value="HISTIDINE AMMONIA-LYASE"/>
    <property type="match status" value="1"/>
</dbReference>
<name>A0A1Y6C899_9PROT</name>
<dbReference type="SUPFAM" id="SSF48557">
    <property type="entry name" value="L-aspartase-like"/>
    <property type="match status" value="1"/>
</dbReference>
<dbReference type="STRING" id="560819.SAMN05428998_11813"/>
<dbReference type="InterPro" id="IPR001106">
    <property type="entry name" value="Aromatic_Lyase"/>
</dbReference>
<dbReference type="Proteomes" id="UP000192917">
    <property type="component" value="Unassembled WGS sequence"/>
</dbReference>
<evidence type="ECO:0000313" key="2">
    <source>
        <dbReference type="Proteomes" id="UP000192917"/>
    </source>
</evidence>
<dbReference type="AlphaFoldDB" id="A0A1Y6C899"/>
<dbReference type="Gene3D" id="1.10.275.10">
    <property type="entry name" value="Fumarase/aspartase (N-terminal domain)"/>
    <property type="match status" value="1"/>
</dbReference>
<dbReference type="EMBL" id="FWZX01000018">
    <property type="protein sequence ID" value="SMF51251.1"/>
    <property type="molecule type" value="Genomic_DNA"/>
</dbReference>
<dbReference type="InterPro" id="IPR008948">
    <property type="entry name" value="L-Aspartase-like"/>
</dbReference>
<reference evidence="1 2" key="1">
    <citation type="submission" date="2017-04" db="EMBL/GenBank/DDBJ databases">
        <authorList>
            <person name="Afonso C.L."/>
            <person name="Miller P.J."/>
            <person name="Scott M.A."/>
            <person name="Spackman E."/>
            <person name="Goraichik I."/>
            <person name="Dimitrov K.M."/>
            <person name="Suarez D.L."/>
            <person name="Swayne D.E."/>
        </authorList>
    </citation>
    <scope>NUCLEOTIDE SEQUENCE [LARGE SCALE GENOMIC DNA]</scope>
    <source>
        <strain evidence="1 2">USBA 355</strain>
    </source>
</reference>
<dbReference type="InterPro" id="IPR024083">
    <property type="entry name" value="Fumarase/histidase_N"/>
</dbReference>
<sequence>MTLDLVSRSDFTLESYRAVAWDGRPVRFGAAALARMADCRAQFLRLLDSDPDVTIYGVTSGYGSRADRRFGPEERREHARQPPFGVCVAFGPPLPQRVARGIVFARLANYVEGHAAVSPELAAAVAGLLDGTPLPAVSAMGQGGAGEILGLAPLFLELASRFPLAEKEALALINGSPCATALISDAALAAERRLALAEAVFALSAEAIRAPLEAYAPELEELWNDPHEAAALAALRHLLHGGGAERRPYQAPVSYRILPRVLGQSRRALAAAREVAGRALGAVTDNPVFLPADAAHPRGRVYSTGGYHNGAAYPALDNLAAAAADLCLIADRHTSRLLDGRHSLLPDQLQAGEGRLGLLGAVQVGYAEEAKRAAQRSFLPGSDGGGFGQNDVSPPTFLAWRGQETASLCLEAALAGLAAVASQALFVTERPAPPALRELLGEIRATVPPVVSPRALGPEVGRLAAAFRRRIHDVAPALAEG</sequence>
<dbReference type="Gene3D" id="1.20.200.10">
    <property type="entry name" value="Fumarase/aspartase (Central domain)"/>
    <property type="match status" value="1"/>
</dbReference>
<protein>
    <submittedName>
        <fullName evidence="1">Histidine ammonia-lyase</fullName>
    </submittedName>
</protein>
<dbReference type="Pfam" id="PF00221">
    <property type="entry name" value="Lyase_aromatic"/>
    <property type="match status" value="2"/>
</dbReference>
<evidence type="ECO:0000313" key="1">
    <source>
        <dbReference type="EMBL" id="SMF51251.1"/>
    </source>
</evidence>